<dbReference type="GO" id="GO:0030626">
    <property type="term" value="F:U12 snRNA binding"/>
    <property type="evidence" value="ECO:0007669"/>
    <property type="project" value="TreeGrafter"/>
</dbReference>
<reference evidence="6" key="3">
    <citation type="submission" date="2025-08" db="UniProtKB">
        <authorList>
            <consortium name="RefSeq"/>
        </authorList>
    </citation>
    <scope>IDENTIFICATION</scope>
    <source>
        <strain evidence="6">CBS 342.82</strain>
    </source>
</reference>
<reference evidence="6" key="1">
    <citation type="submission" date="2020-01" db="EMBL/GenBank/DDBJ databases">
        <authorList>
            <consortium name="DOE Joint Genome Institute"/>
            <person name="Haridas S."/>
            <person name="Albert R."/>
            <person name="Binder M."/>
            <person name="Bloem J."/>
            <person name="Labutti K."/>
            <person name="Salamov A."/>
            <person name="Andreopoulos B."/>
            <person name="Baker S.E."/>
            <person name="Barry K."/>
            <person name="Bills G."/>
            <person name="Bluhm B.H."/>
            <person name="Cannon C."/>
            <person name="Castanera R."/>
            <person name="Culley D.E."/>
            <person name="Daum C."/>
            <person name="Ezra D."/>
            <person name="Gonzalez J.B."/>
            <person name="Henrissat B."/>
            <person name="Kuo A."/>
            <person name="Liang C."/>
            <person name="Lipzen A."/>
            <person name="Lutzoni F."/>
            <person name="Magnuson J."/>
            <person name="Mondo S."/>
            <person name="Nolan M."/>
            <person name="Ohm R."/>
            <person name="Pangilinan J."/>
            <person name="Park H.-J."/>
            <person name="Ramirez L."/>
            <person name="Alfaro M."/>
            <person name="Sun H."/>
            <person name="Tritt A."/>
            <person name="Yoshinaga Y."/>
            <person name="Zwiers L.-H."/>
            <person name="Turgeon B.G."/>
            <person name="Goodwin S.B."/>
            <person name="Spatafora J.W."/>
            <person name="Crous P.W."/>
            <person name="Grigoriev I.V."/>
        </authorList>
    </citation>
    <scope>NUCLEOTIDE SEQUENCE</scope>
    <source>
        <strain evidence="6">CBS 342.82</strain>
    </source>
</reference>
<evidence type="ECO:0000259" key="4">
    <source>
        <dbReference type="PROSITE" id="PS50102"/>
    </source>
</evidence>
<keyword evidence="5" id="KW-1185">Reference proteome</keyword>
<dbReference type="GO" id="GO:0097157">
    <property type="term" value="F:pre-mRNA intronic binding"/>
    <property type="evidence" value="ECO:0007669"/>
    <property type="project" value="TreeGrafter"/>
</dbReference>
<organism evidence="6">
    <name type="scientific">Dissoconium aciculare CBS 342.82</name>
    <dbReference type="NCBI Taxonomy" id="1314786"/>
    <lineage>
        <taxon>Eukaryota</taxon>
        <taxon>Fungi</taxon>
        <taxon>Dikarya</taxon>
        <taxon>Ascomycota</taxon>
        <taxon>Pezizomycotina</taxon>
        <taxon>Dothideomycetes</taxon>
        <taxon>Dothideomycetidae</taxon>
        <taxon>Mycosphaerellales</taxon>
        <taxon>Dissoconiaceae</taxon>
        <taxon>Dissoconium</taxon>
    </lineage>
</organism>
<dbReference type="Pfam" id="PF00076">
    <property type="entry name" value="RRM_1"/>
    <property type="match status" value="1"/>
</dbReference>
<evidence type="ECO:0000256" key="1">
    <source>
        <dbReference type="ARBA" id="ARBA00022884"/>
    </source>
</evidence>
<evidence type="ECO:0000256" key="3">
    <source>
        <dbReference type="SAM" id="MobiDB-lite"/>
    </source>
</evidence>
<protein>
    <recommendedName>
        <fullName evidence="4">RRM domain-containing protein</fullName>
    </recommendedName>
</protein>
<evidence type="ECO:0000256" key="2">
    <source>
        <dbReference type="PROSITE-ProRule" id="PRU00176"/>
    </source>
</evidence>
<dbReference type="PROSITE" id="PS50102">
    <property type="entry name" value="RRM"/>
    <property type="match status" value="1"/>
</dbReference>
<keyword evidence="1 2" id="KW-0694">RNA-binding</keyword>
<dbReference type="Proteomes" id="UP000504637">
    <property type="component" value="Unplaced"/>
</dbReference>
<dbReference type="PANTHER" id="PTHR16105:SF0">
    <property type="entry name" value="RNA-BINDING REGION-CONTAINING PROTEIN 3"/>
    <property type="match status" value="1"/>
</dbReference>
<evidence type="ECO:0000313" key="5">
    <source>
        <dbReference type="Proteomes" id="UP000504637"/>
    </source>
</evidence>
<sequence length="230" mass="24428">MATTTVNGSNGNKGTASRPNQSLYIQNLSVKEKKEDLLRLLYMTFTSEASVIDVTVMKSEKMRGQAHILFKDVQSATYAMEKLQGTMFLDRPLKISYSTNRSKTLDKILGTNVEAAFEQPKAAQSSNLPPPPGGLPPPPSGLPRPPGALPAPPGGLPKPPSGLPGRPGAPPTIAGPLNSFNLPPAPPLPAANSQMDVDASVLKRKHAASDDEDEDEDDGAEMEMSDDDDD</sequence>
<dbReference type="GO" id="GO:0000398">
    <property type="term" value="P:mRNA splicing, via spliceosome"/>
    <property type="evidence" value="ECO:0007669"/>
    <property type="project" value="TreeGrafter"/>
</dbReference>
<dbReference type="SUPFAM" id="SSF54928">
    <property type="entry name" value="RNA-binding domain, RBD"/>
    <property type="match status" value="1"/>
</dbReference>
<feature type="domain" description="RRM" evidence="4">
    <location>
        <begin position="21"/>
        <end position="100"/>
    </location>
</feature>
<dbReference type="SMART" id="SM00360">
    <property type="entry name" value="RRM"/>
    <property type="match status" value="1"/>
</dbReference>
<proteinExistence type="predicted"/>
<evidence type="ECO:0000313" key="6">
    <source>
        <dbReference type="RefSeq" id="XP_033461257.1"/>
    </source>
</evidence>
<dbReference type="GeneID" id="54365301"/>
<dbReference type="RefSeq" id="XP_033461257.1">
    <property type="nucleotide sequence ID" value="XM_033607501.1"/>
</dbReference>
<gene>
    <name evidence="6" type="ORF">K489DRAFT_408630</name>
</gene>
<dbReference type="InterPro" id="IPR012677">
    <property type="entry name" value="Nucleotide-bd_a/b_plait_sf"/>
</dbReference>
<dbReference type="InterPro" id="IPR045164">
    <property type="entry name" value="RBM41/RNPC3"/>
</dbReference>
<reference evidence="6" key="2">
    <citation type="submission" date="2020-04" db="EMBL/GenBank/DDBJ databases">
        <authorList>
            <consortium name="NCBI Genome Project"/>
        </authorList>
    </citation>
    <scope>NUCLEOTIDE SEQUENCE</scope>
    <source>
        <strain evidence="6">CBS 342.82</strain>
    </source>
</reference>
<dbReference type="OrthoDB" id="277802at2759"/>
<dbReference type="AlphaFoldDB" id="A0A6J3M834"/>
<dbReference type="CDD" id="cd12246">
    <property type="entry name" value="RRM1_U1A_like"/>
    <property type="match status" value="1"/>
</dbReference>
<dbReference type="InterPro" id="IPR000504">
    <property type="entry name" value="RRM_dom"/>
</dbReference>
<feature type="compositionally biased region" description="Pro residues" evidence="3">
    <location>
        <begin position="128"/>
        <end position="170"/>
    </location>
</feature>
<dbReference type="InterPro" id="IPR035979">
    <property type="entry name" value="RBD_domain_sf"/>
</dbReference>
<name>A0A6J3M834_9PEZI</name>
<dbReference type="Gene3D" id="3.30.70.330">
    <property type="match status" value="1"/>
</dbReference>
<dbReference type="PANTHER" id="PTHR16105">
    <property type="entry name" value="RNA-BINDING REGION-CONTAINING PROTEIN 3"/>
    <property type="match status" value="1"/>
</dbReference>
<feature type="region of interest" description="Disordered" evidence="3">
    <location>
        <begin position="118"/>
        <end position="230"/>
    </location>
</feature>
<feature type="compositionally biased region" description="Acidic residues" evidence="3">
    <location>
        <begin position="210"/>
        <end position="230"/>
    </location>
</feature>
<accession>A0A6J3M834</accession>